<dbReference type="InterPro" id="IPR019034">
    <property type="entry name" value="UPF0390"/>
</dbReference>
<keyword evidence="3" id="KW-1185">Reference proteome</keyword>
<dbReference type="EMBL" id="JAFCIX010000380">
    <property type="protein sequence ID" value="KAH6592341.1"/>
    <property type="molecule type" value="Genomic_DNA"/>
</dbReference>
<evidence type="ECO:0000313" key="2">
    <source>
        <dbReference type="EMBL" id="KAH6592341.1"/>
    </source>
</evidence>
<accession>A0ABQ8F506</accession>
<reference evidence="2 3" key="1">
    <citation type="submission" date="2021-02" db="EMBL/GenBank/DDBJ databases">
        <title>Variation within the Batrachochytrium salamandrivorans European outbreak.</title>
        <authorList>
            <person name="Kelly M."/>
            <person name="Pasmans F."/>
            <person name="Shea T.P."/>
            <person name="Munoz J.F."/>
            <person name="Carranza S."/>
            <person name="Cuomo C.A."/>
            <person name="Martel A."/>
        </authorList>
    </citation>
    <scope>NUCLEOTIDE SEQUENCE [LARGE SCALE GENOMIC DNA]</scope>
    <source>
        <strain evidence="2 3">AMFP18/2</strain>
    </source>
</reference>
<proteinExistence type="predicted"/>
<comment type="caution">
    <text evidence="2">The sequence shown here is derived from an EMBL/GenBank/DDBJ whole genome shotgun (WGS) entry which is preliminary data.</text>
</comment>
<dbReference type="Proteomes" id="UP001648503">
    <property type="component" value="Unassembled WGS sequence"/>
</dbReference>
<feature type="region of interest" description="Disordered" evidence="1">
    <location>
        <begin position="1"/>
        <end position="34"/>
    </location>
</feature>
<dbReference type="Pfam" id="PF09495">
    <property type="entry name" value="DUF2462"/>
    <property type="match status" value="1"/>
</dbReference>
<evidence type="ECO:0000313" key="3">
    <source>
        <dbReference type="Proteomes" id="UP001648503"/>
    </source>
</evidence>
<protein>
    <submittedName>
        <fullName evidence="2">Uncharacterized protein</fullName>
    </submittedName>
</protein>
<name>A0ABQ8F506_9FUNG</name>
<organism evidence="2 3">
    <name type="scientific">Batrachochytrium salamandrivorans</name>
    <dbReference type="NCBI Taxonomy" id="1357716"/>
    <lineage>
        <taxon>Eukaryota</taxon>
        <taxon>Fungi</taxon>
        <taxon>Fungi incertae sedis</taxon>
        <taxon>Chytridiomycota</taxon>
        <taxon>Chytridiomycota incertae sedis</taxon>
        <taxon>Chytridiomycetes</taxon>
        <taxon>Rhizophydiales</taxon>
        <taxon>Rhizophydiales incertae sedis</taxon>
        <taxon>Batrachochytrium</taxon>
    </lineage>
</organism>
<gene>
    <name evidence="2" type="ORF">BASA50_008125</name>
</gene>
<sequence>MVQGQKKTKSVLASKAASKTKEAHRGMRIAPKATGIIKQKSIQKKLASTNIKNTESLMASRAGATGKLTILKGIADKATDKAKAKKSHGK</sequence>
<evidence type="ECO:0000256" key="1">
    <source>
        <dbReference type="SAM" id="MobiDB-lite"/>
    </source>
</evidence>